<evidence type="ECO:0000256" key="3">
    <source>
        <dbReference type="ARBA" id="ARBA00010228"/>
    </source>
</evidence>
<dbReference type="EMBL" id="QKKF02018494">
    <property type="protein sequence ID" value="RZF40352.1"/>
    <property type="molecule type" value="Genomic_DNA"/>
</dbReference>
<dbReference type="SUPFAM" id="SSF53335">
    <property type="entry name" value="S-adenosyl-L-methionine-dependent methyltransferases"/>
    <property type="match status" value="1"/>
</dbReference>
<evidence type="ECO:0000256" key="9">
    <source>
        <dbReference type="ARBA" id="ARBA00022980"/>
    </source>
</evidence>
<dbReference type="GO" id="GO:1990904">
    <property type="term" value="C:ribonucleoprotein complex"/>
    <property type="evidence" value="ECO:0007669"/>
    <property type="project" value="UniProtKB-KW"/>
</dbReference>
<dbReference type="GO" id="GO:0006396">
    <property type="term" value="P:RNA processing"/>
    <property type="evidence" value="ECO:0007669"/>
    <property type="project" value="InterPro"/>
</dbReference>
<evidence type="ECO:0000256" key="11">
    <source>
        <dbReference type="ARBA" id="ARBA00033763"/>
    </source>
</evidence>
<keyword evidence="9" id="KW-0689">Ribosomal protein</keyword>
<dbReference type="InterPro" id="IPR045850">
    <property type="entry name" value="TRM2_met"/>
</dbReference>
<evidence type="ECO:0000256" key="12">
    <source>
        <dbReference type="ARBA" id="ARBA00035150"/>
    </source>
</evidence>
<keyword evidence="7 15" id="KW-0949">S-adenosyl-L-methionine</keyword>
<reference evidence="18 19" key="1">
    <citation type="journal article" date="2017" name="Gigascience">
        <title>Genome sequence of the small brown planthopper, Laodelphax striatellus.</title>
        <authorList>
            <person name="Zhu J."/>
            <person name="Jiang F."/>
            <person name="Wang X."/>
            <person name="Yang P."/>
            <person name="Bao Y."/>
            <person name="Zhao W."/>
            <person name="Wang W."/>
            <person name="Lu H."/>
            <person name="Wang Q."/>
            <person name="Cui N."/>
            <person name="Li J."/>
            <person name="Chen X."/>
            <person name="Luo L."/>
            <person name="Yu J."/>
            <person name="Kang L."/>
            <person name="Cui F."/>
        </authorList>
    </citation>
    <scope>NUCLEOTIDE SEQUENCE [LARGE SCALE GENOMIC DNA]</scope>
    <source>
        <strain evidence="18">Lst14</strain>
    </source>
</reference>
<dbReference type="PROSITE" id="PS51687">
    <property type="entry name" value="SAM_MT_RNA_M5U"/>
    <property type="match status" value="1"/>
</dbReference>
<feature type="binding site" evidence="15">
    <location>
        <position position="571"/>
    </location>
    <ligand>
        <name>S-adenosyl-L-methionine</name>
        <dbReference type="ChEBI" id="CHEBI:59789"/>
    </ligand>
</feature>
<evidence type="ECO:0000313" key="18">
    <source>
        <dbReference type="EMBL" id="RZF40352.1"/>
    </source>
</evidence>
<feature type="region of interest" description="Disordered" evidence="16">
    <location>
        <begin position="103"/>
        <end position="126"/>
    </location>
</feature>
<dbReference type="GO" id="GO:0003723">
    <property type="term" value="F:RNA binding"/>
    <property type="evidence" value="ECO:0007669"/>
    <property type="project" value="TreeGrafter"/>
</dbReference>
<comment type="catalytic activity">
    <reaction evidence="14">
        <text>uridine(54) in tRNA + S-adenosyl-L-methionine = 5-methyluridine(54) in tRNA + S-adenosyl-L-homocysteine + H(+)</text>
        <dbReference type="Rhea" id="RHEA:42712"/>
        <dbReference type="Rhea" id="RHEA-COMP:10167"/>
        <dbReference type="Rhea" id="RHEA-COMP:10193"/>
        <dbReference type="ChEBI" id="CHEBI:15378"/>
        <dbReference type="ChEBI" id="CHEBI:57856"/>
        <dbReference type="ChEBI" id="CHEBI:59789"/>
        <dbReference type="ChEBI" id="CHEBI:65315"/>
        <dbReference type="ChEBI" id="CHEBI:74447"/>
        <dbReference type="EC" id="2.1.1.35"/>
    </reaction>
    <physiologicalReaction direction="left-to-right" evidence="14">
        <dbReference type="Rhea" id="RHEA:42713"/>
    </physiologicalReaction>
</comment>
<keyword evidence="6 15" id="KW-0808">Transferase</keyword>
<dbReference type="GO" id="GO:0005791">
    <property type="term" value="C:rough endoplasmic reticulum"/>
    <property type="evidence" value="ECO:0007669"/>
    <property type="project" value="UniProtKB-SubCell"/>
</dbReference>
<dbReference type="InterPro" id="IPR029063">
    <property type="entry name" value="SAM-dependent_MTases_sf"/>
</dbReference>
<evidence type="ECO:0000256" key="10">
    <source>
        <dbReference type="ARBA" id="ARBA00023274"/>
    </source>
</evidence>
<dbReference type="Gene3D" id="3.40.50.150">
    <property type="entry name" value="Vaccinia Virus protein VP39"/>
    <property type="match status" value="1"/>
</dbReference>
<dbReference type="Proteomes" id="UP000291343">
    <property type="component" value="Unassembled WGS sequence"/>
</dbReference>
<dbReference type="InParanoid" id="A0A482X3V4"/>
<proteinExistence type="inferred from homology"/>
<feature type="compositionally biased region" description="Gly residues" evidence="16">
    <location>
        <begin position="739"/>
        <end position="756"/>
    </location>
</feature>
<protein>
    <recommendedName>
        <fullName evidence="12">Small ribosomal subunit protein eS21</fullName>
        <ecNumber evidence="11">2.1.1.35</ecNumber>
    </recommendedName>
    <alternativeName>
        <fullName evidence="13">40S ribosomal protein S21</fullName>
    </alternativeName>
</protein>
<feature type="binding site" evidence="15">
    <location>
        <position position="521"/>
    </location>
    <ligand>
        <name>S-adenosyl-L-methionine</name>
        <dbReference type="ChEBI" id="CHEBI:59789"/>
    </ligand>
</feature>
<evidence type="ECO:0000256" key="2">
    <source>
        <dbReference type="ARBA" id="ARBA00004514"/>
    </source>
</evidence>
<keyword evidence="5 15" id="KW-0489">Methyltransferase</keyword>
<feature type="region of interest" description="Disordered" evidence="16">
    <location>
        <begin position="923"/>
        <end position="961"/>
    </location>
</feature>
<dbReference type="PANTHER" id="PTHR45904">
    <property type="entry name" value="TRNA (URACIL-5-)-METHYLTRANSFERASE"/>
    <property type="match status" value="1"/>
</dbReference>
<sequence>MENDAGEFVDLYCPRKCSASNRIIHAKDHASIQLHIAEVDSEGRMTEKSKMYAICGAIRRMGESDDFINRLAKKNLIIAKMVTEMESAEPQIKEEDVKMEIKTAESNGEEKKEEQTEKKNDKKQKMTEGQVNLYRVKVSGLPRFYSTDDPLLSDFKKMLREELKLEFMYIRSPKKGNSWLYITFQTLEAQKKALSVLRRYTWKNRTIIGTLVVADLRKRKTDDQSNGTLEKKAKYDIPIEEQMLMSTIPYHSVSYEEQLSKKNEETVSLLKWLTTLIEKRNHLLSGYFDKQAALNSDKLPLVLDPVRKSPVVDGYRNKCEFRIGKNSETGAYTVGYRVDNQEDGTLGVAPPDSLRHLPKPMIDIVKTFEVFVEQWERPDNSASNVHVSLKLLTVRINKSEEIMLVITAMLNEAARTVVVKKKAEGKEEGGGAEEEETTEVKPEALESLKAMKRAVIEFFTKGKGTESKVVSLYLFLEKDKQSGGEHKKLVPSDEDHIWGAKYLEEEVCGLKLEVTPEFYFQCNTHSAEVLYQAVAELAAVDPHTTVLDLCCGSGGMGMVLAKGAKEVLGIELMDANVEGAKRLSLKNGLENCEFVQGKIDDVYPDLEEKLKGKKVVSILDPPRAGISQSMIVNLRKLAEADRLIYVCSNHKLPLKNILDLATVEQEPFSKTQPFVPTRVIPVDVSPHTLRCELVVLCERLDMAQLPKPTRQVKKAAAAGQQQAAGAHHGGGYRMRKRGNFGGGGAWGGGGRGGLRGGQWKARGAFGGRGGGLRGKFSGRGGPKGLVKKMGGGPPPPLMGGYYPKPKSSFGGGPPPVSARDSLYPPPLRDALYNNSPRGYGNAASFGGSSGMDFMRRNAEPLYSRRMGGGGGYGGGNTRGGPPHPNHNYHNDNFFGSSAFEPYDYETRYSNFRRDFEDAINSYPQWGGGGGGRGASGRNVSNIRNRSGGWGGGNSGRGNWNR</sequence>
<keyword evidence="8" id="KW-0256">Endoplasmic reticulum</keyword>
<dbReference type="Pfam" id="PF13847">
    <property type="entry name" value="Methyltransf_31"/>
    <property type="match status" value="1"/>
</dbReference>
<feature type="compositionally biased region" description="Gly residues" evidence="16">
    <location>
        <begin position="925"/>
        <end position="934"/>
    </location>
</feature>
<dbReference type="AlphaFoldDB" id="A0A482X3V4"/>
<dbReference type="InterPro" id="IPR038579">
    <property type="entry name" value="Ribosomal_eS21_sf"/>
</dbReference>
<feature type="region of interest" description="Disordered" evidence="16">
    <location>
        <begin position="717"/>
        <end position="824"/>
    </location>
</feature>
<comment type="similarity">
    <text evidence="15">Belongs to the class I-like SAM-binding methyltransferase superfamily. RNA M5U methyltransferase family.</text>
</comment>
<dbReference type="CDD" id="cd02440">
    <property type="entry name" value="AdoMet_MTases"/>
    <property type="match status" value="1"/>
</dbReference>
<dbReference type="Pfam" id="PF01249">
    <property type="entry name" value="Ribosomal_S21e"/>
    <property type="match status" value="1"/>
</dbReference>
<keyword evidence="19" id="KW-1185">Reference proteome</keyword>
<evidence type="ECO:0000256" key="7">
    <source>
        <dbReference type="ARBA" id="ARBA00022691"/>
    </source>
</evidence>
<evidence type="ECO:0000256" key="8">
    <source>
        <dbReference type="ARBA" id="ARBA00022824"/>
    </source>
</evidence>
<name>A0A482X3V4_LAOST</name>
<dbReference type="FunFam" id="3.30.1230.20:FF:000001">
    <property type="entry name" value="40S ribosomal protein S21"/>
    <property type="match status" value="1"/>
</dbReference>
<comment type="caution">
    <text evidence="15">Lacks conserved residue(s) required for the propagation of feature annotation.</text>
</comment>
<dbReference type="InterPro" id="IPR025714">
    <property type="entry name" value="Methyltranfer_dom"/>
</dbReference>
<comment type="subcellular location">
    <subcellularLocation>
        <location evidence="2">Cytoplasm</location>
        <location evidence="2">Cytosol</location>
    </subcellularLocation>
    <subcellularLocation>
        <location evidence="1">Rough endoplasmic reticulum</location>
    </subcellularLocation>
</comment>
<dbReference type="GO" id="GO:0032259">
    <property type="term" value="P:methylation"/>
    <property type="evidence" value="ECO:0007669"/>
    <property type="project" value="UniProtKB-KW"/>
</dbReference>
<dbReference type="GO" id="GO:0030697">
    <property type="term" value="F:tRNA (uracil(54)-C5)-methyltransferase activity, S-adenosyl methionine-dependent"/>
    <property type="evidence" value="ECO:0007669"/>
    <property type="project" value="UniProtKB-EC"/>
</dbReference>
<dbReference type="SMR" id="A0A482X3V4"/>
<feature type="compositionally biased region" description="Gly residues" evidence="16">
    <location>
        <begin position="764"/>
        <end position="783"/>
    </location>
</feature>
<keyword evidence="4" id="KW-0963">Cytoplasm</keyword>
<comment type="caution">
    <text evidence="18">The sequence shown here is derived from an EMBL/GenBank/DDBJ whole genome shotgun (WGS) entry which is preliminary data.</text>
</comment>
<evidence type="ECO:0000256" key="4">
    <source>
        <dbReference type="ARBA" id="ARBA00022490"/>
    </source>
</evidence>
<evidence type="ECO:0000256" key="15">
    <source>
        <dbReference type="PROSITE-ProRule" id="PRU01024"/>
    </source>
</evidence>
<evidence type="ECO:0000256" key="16">
    <source>
        <dbReference type="SAM" id="MobiDB-lite"/>
    </source>
</evidence>
<evidence type="ECO:0000256" key="5">
    <source>
        <dbReference type="ARBA" id="ARBA00022603"/>
    </source>
</evidence>
<dbReference type="OrthoDB" id="10250660at2759"/>
<dbReference type="InterPro" id="IPR001931">
    <property type="entry name" value="Ribosomal_eS21"/>
</dbReference>
<evidence type="ECO:0000313" key="19">
    <source>
        <dbReference type="Proteomes" id="UP000291343"/>
    </source>
</evidence>
<evidence type="ECO:0000256" key="13">
    <source>
        <dbReference type="ARBA" id="ARBA00035451"/>
    </source>
</evidence>
<evidence type="ECO:0000256" key="14">
    <source>
        <dbReference type="ARBA" id="ARBA00047278"/>
    </source>
</evidence>
<dbReference type="Gene3D" id="2.40.50.1070">
    <property type="match status" value="1"/>
</dbReference>
<dbReference type="PROSITE" id="PS00996">
    <property type="entry name" value="RIBOSOMAL_S21E"/>
    <property type="match status" value="1"/>
</dbReference>
<feature type="domain" description="Methyltransferase" evidence="17">
    <location>
        <begin position="542"/>
        <end position="647"/>
    </location>
</feature>
<dbReference type="STRING" id="195883.A0A482X3V4"/>
<dbReference type="GO" id="GO:0003735">
    <property type="term" value="F:structural constituent of ribosome"/>
    <property type="evidence" value="ECO:0007669"/>
    <property type="project" value="InterPro"/>
</dbReference>
<dbReference type="InterPro" id="IPR010280">
    <property type="entry name" value="U5_MeTrfase_fam"/>
</dbReference>
<feature type="compositionally biased region" description="Low complexity" evidence="16">
    <location>
        <begin position="717"/>
        <end position="726"/>
    </location>
</feature>
<accession>A0A482X3V4</accession>
<evidence type="ECO:0000259" key="17">
    <source>
        <dbReference type="Pfam" id="PF13847"/>
    </source>
</evidence>
<dbReference type="PANTHER" id="PTHR45904:SF2">
    <property type="entry name" value="TRNA (URACIL-5-)-METHYLTRANSFERASE HOMOLOG A"/>
    <property type="match status" value="1"/>
</dbReference>
<evidence type="ECO:0000256" key="6">
    <source>
        <dbReference type="ARBA" id="ARBA00022679"/>
    </source>
</evidence>
<comment type="similarity">
    <text evidence="3">Belongs to the eukaryotic ribosomal protein eS21 family.</text>
</comment>
<dbReference type="InterPro" id="IPR018279">
    <property type="entry name" value="Ribosomal_eS21_CS"/>
</dbReference>
<feature type="compositionally biased region" description="Low complexity" evidence="16">
    <location>
        <begin position="798"/>
        <end position="808"/>
    </location>
</feature>
<dbReference type="GO" id="GO:0006412">
    <property type="term" value="P:translation"/>
    <property type="evidence" value="ECO:0007669"/>
    <property type="project" value="InterPro"/>
</dbReference>
<dbReference type="EC" id="2.1.1.35" evidence="11"/>
<evidence type="ECO:0000256" key="1">
    <source>
        <dbReference type="ARBA" id="ARBA00004427"/>
    </source>
</evidence>
<gene>
    <name evidence="18" type="ORF">LSTR_LSTR008782</name>
</gene>
<dbReference type="GO" id="GO:0022626">
    <property type="term" value="C:cytosolic ribosome"/>
    <property type="evidence" value="ECO:0007669"/>
    <property type="project" value="UniProtKB-ARBA"/>
</dbReference>
<organism evidence="18 19">
    <name type="scientific">Laodelphax striatellus</name>
    <name type="common">Small brown planthopper</name>
    <name type="synonym">Delphax striatella</name>
    <dbReference type="NCBI Taxonomy" id="195883"/>
    <lineage>
        <taxon>Eukaryota</taxon>
        <taxon>Metazoa</taxon>
        <taxon>Ecdysozoa</taxon>
        <taxon>Arthropoda</taxon>
        <taxon>Hexapoda</taxon>
        <taxon>Insecta</taxon>
        <taxon>Pterygota</taxon>
        <taxon>Neoptera</taxon>
        <taxon>Paraneoptera</taxon>
        <taxon>Hemiptera</taxon>
        <taxon>Auchenorrhyncha</taxon>
        <taxon>Fulgoroidea</taxon>
        <taxon>Delphacidae</taxon>
        <taxon>Criomorphinae</taxon>
        <taxon>Laodelphax</taxon>
    </lineage>
</organism>
<feature type="binding site" evidence="15">
    <location>
        <position position="620"/>
    </location>
    <ligand>
        <name>S-adenosyl-L-methionine</name>
        <dbReference type="ChEBI" id="CHEBI:59789"/>
    </ligand>
</feature>
<dbReference type="Gene3D" id="3.30.1230.20">
    <property type="match status" value="1"/>
</dbReference>
<keyword evidence="10" id="KW-0687">Ribonucleoprotein</keyword>